<organism evidence="1 2">
    <name type="scientific">Nannospalax galili</name>
    <name type="common">Northern Israeli blind subterranean mole rat</name>
    <name type="synonym">Spalax galili</name>
    <dbReference type="NCBI Taxonomy" id="1026970"/>
    <lineage>
        <taxon>Eukaryota</taxon>
        <taxon>Metazoa</taxon>
        <taxon>Chordata</taxon>
        <taxon>Craniata</taxon>
        <taxon>Vertebrata</taxon>
        <taxon>Euteleostomi</taxon>
        <taxon>Mammalia</taxon>
        <taxon>Eutheria</taxon>
        <taxon>Euarchontoglires</taxon>
        <taxon>Glires</taxon>
        <taxon>Rodentia</taxon>
        <taxon>Myomorpha</taxon>
        <taxon>Muroidea</taxon>
        <taxon>Spalacidae</taxon>
        <taxon>Spalacinae</taxon>
        <taxon>Nannospalax</taxon>
    </lineage>
</organism>
<dbReference type="GeneTree" id="ENSGT00940000161190"/>
<keyword evidence="2" id="KW-1185">Reference proteome</keyword>
<sequence length="43" mass="4740">MTTMRGEELNPGIFKISLTLEIFVERPVCFMRSTGAEGTVYGG</sequence>
<accession>A0A8C6WCL2</accession>
<name>A0A8C6WCL2_NANGA</name>
<evidence type="ECO:0000313" key="2">
    <source>
        <dbReference type="Proteomes" id="UP000694381"/>
    </source>
</evidence>
<gene>
    <name evidence="1" type="primary">Apobec1</name>
</gene>
<proteinExistence type="predicted"/>
<dbReference type="Ensembl" id="ENSNGAT00000030011.1">
    <property type="protein sequence ID" value="ENSNGAP00000024305.1"/>
    <property type="gene ID" value="ENSNGAG00000022607.1"/>
</dbReference>
<dbReference type="Proteomes" id="UP000694381">
    <property type="component" value="Unassembled WGS sequence"/>
</dbReference>
<reference evidence="1" key="2">
    <citation type="submission" date="2025-09" db="UniProtKB">
        <authorList>
            <consortium name="Ensembl"/>
        </authorList>
    </citation>
    <scope>IDENTIFICATION</scope>
</reference>
<protein>
    <submittedName>
        <fullName evidence="1">Apolipoprotein B mRNA editing enzyme, catalytic polypeptide 1</fullName>
    </submittedName>
</protein>
<evidence type="ECO:0000313" key="1">
    <source>
        <dbReference type="Ensembl" id="ENSNGAP00000024305.1"/>
    </source>
</evidence>
<reference evidence="1" key="1">
    <citation type="submission" date="2025-08" db="UniProtKB">
        <authorList>
            <consortium name="Ensembl"/>
        </authorList>
    </citation>
    <scope>IDENTIFICATION</scope>
</reference>
<dbReference type="AlphaFoldDB" id="A0A8C6WCL2"/>